<evidence type="ECO:0000256" key="1">
    <source>
        <dbReference type="ARBA" id="ARBA00009369"/>
    </source>
</evidence>
<evidence type="ECO:0000313" key="9">
    <source>
        <dbReference type="Proteomes" id="UP000198356"/>
    </source>
</evidence>
<protein>
    <recommendedName>
        <fullName evidence="2">Cell shape-determining protein MreC</fullName>
    </recommendedName>
    <alternativeName>
        <fullName evidence="4">Cell shape protein MreC</fullName>
    </alternativeName>
</protein>
<evidence type="ECO:0000259" key="7">
    <source>
        <dbReference type="Pfam" id="PF04085"/>
    </source>
</evidence>
<keyword evidence="5" id="KW-0175">Coiled coil</keyword>
<organism evidence="8 9">
    <name type="scientific">Granulicella rosea</name>
    <dbReference type="NCBI Taxonomy" id="474952"/>
    <lineage>
        <taxon>Bacteria</taxon>
        <taxon>Pseudomonadati</taxon>
        <taxon>Acidobacteriota</taxon>
        <taxon>Terriglobia</taxon>
        <taxon>Terriglobales</taxon>
        <taxon>Acidobacteriaceae</taxon>
        <taxon>Granulicella</taxon>
    </lineage>
</organism>
<dbReference type="Proteomes" id="UP000198356">
    <property type="component" value="Unassembled WGS sequence"/>
</dbReference>
<dbReference type="Pfam" id="PF04085">
    <property type="entry name" value="MreC"/>
    <property type="match status" value="1"/>
</dbReference>
<dbReference type="EMBL" id="FZOU01000006">
    <property type="protein sequence ID" value="SNT25052.1"/>
    <property type="molecule type" value="Genomic_DNA"/>
</dbReference>
<dbReference type="OrthoDB" id="9792313at2"/>
<evidence type="ECO:0000256" key="6">
    <source>
        <dbReference type="SAM" id="MobiDB-lite"/>
    </source>
</evidence>
<dbReference type="GO" id="GO:0005886">
    <property type="term" value="C:plasma membrane"/>
    <property type="evidence" value="ECO:0007669"/>
    <property type="project" value="TreeGrafter"/>
</dbReference>
<evidence type="ECO:0000256" key="5">
    <source>
        <dbReference type="SAM" id="Coils"/>
    </source>
</evidence>
<feature type="coiled-coil region" evidence="5">
    <location>
        <begin position="78"/>
        <end position="105"/>
    </location>
</feature>
<reference evidence="8 9" key="1">
    <citation type="submission" date="2017-06" db="EMBL/GenBank/DDBJ databases">
        <authorList>
            <person name="Kim H.J."/>
            <person name="Triplett B.A."/>
        </authorList>
    </citation>
    <scope>NUCLEOTIDE SEQUENCE [LARGE SCALE GENOMIC DNA]</scope>
    <source>
        <strain evidence="8 9">DSM 18704</strain>
    </source>
</reference>
<dbReference type="AlphaFoldDB" id="A0A239L4X8"/>
<keyword evidence="3" id="KW-0133">Cell shape</keyword>
<feature type="compositionally biased region" description="Basic and acidic residues" evidence="6">
    <location>
        <begin position="295"/>
        <end position="305"/>
    </location>
</feature>
<dbReference type="Gene3D" id="2.40.10.350">
    <property type="entry name" value="Rod shape-determining protein MreC, domain 2"/>
    <property type="match status" value="1"/>
</dbReference>
<accession>A0A239L4X8</accession>
<evidence type="ECO:0000256" key="4">
    <source>
        <dbReference type="ARBA" id="ARBA00032089"/>
    </source>
</evidence>
<comment type="similarity">
    <text evidence="1">Belongs to the MreC family.</text>
</comment>
<dbReference type="InterPro" id="IPR042175">
    <property type="entry name" value="Cell/Rod_MreC_2"/>
</dbReference>
<evidence type="ECO:0000256" key="2">
    <source>
        <dbReference type="ARBA" id="ARBA00013855"/>
    </source>
</evidence>
<feature type="domain" description="Rod shape-determining protein MreC beta-barrel core" evidence="7">
    <location>
        <begin position="131"/>
        <end position="277"/>
    </location>
</feature>
<dbReference type="PANTHER" id="PTHR34138">
    <property type="entry name" value="CELL SHAPE-DETERMINING PROTEIN MREC"/>
    <property type="match status" value="1"/>
</dbReference>
<proteinExistence type="inferred from homology"/>
<dbReference type="InterPro" id="IPR042177">
    <property type="entry name" value="Cell/Rod_1"/>
</dbReference>
<dbReference type="InterPro" id="IPR007221">
    <property type="entry name" value="MreC"/>
</dbReference>
<dbReference type="NCBIfam" id="TIGR00219">
    <property type="entry name" value="mreC"/>
    <property type="match status" value="1"/>
</dbReference>
<evidence type="ECO:0000313" key="8">
    <source>
        <dbReference type="EMBL" id="SNT25052.1"/>
    </source>
</evidence>
<dbReference type="GO" id="GO:0008360">
    <property type="term" value="P:regulation of cell shape"/>
    <property type="evidence" value="ECO:0007669"/>
    <property type="project" value="UniProtKB-KW"/>
</dbReference>
<sequence>MESFFSRFKNQLVLIVILLVQTIALAVQVRRPVEPGHPDAESVRLLRYWASSLMTPAERISTGFGHSVRGGWSSYVGLRNVRAENEALKKQIAEMRLQQAAISEDALEGQRLQKLLDFREHYVASTIAAQVIGTSGSEQSRMLTLNKGYEDGLKTDMAVITPDGIVGKLRLVFPHSSELLLVNDPTSGAGVILESTRIRAILHGSANGRVQITNLTQDSRIKPGEKVITSGGDQVFPRGLAVGVIESIVPDPEHQPYTLITLKPAANLFQLEEVLVITGTQPNLPGDAQQQLAADAEKHAADVSAERLPSIHDGPATEADPSKPTDETAPPANNSTDLVPKPKPALHPDRYSPGTAAPAAELTPGSPRPATDAPAVEPVRKTPVAPETPKEP</sequence>
<dbReference type="Gene3D" id="2.40.10.340">
    <property type="entry name" value="Rod shape-determining protein MreC, domain 1"/>
    <property type="match status" value="1"/>
</dbReference>
<evidence type="ECO:0000256" key="3">
    <source>
        <dbReference type="ARBA" id="ARBA00022960"/>
    </source>
</evidence>
<keyword evidence="9" id="KW-1185">Reference proteome</keyword>
<gene>
    <name evidence="8" type="ORF">SAMN05421770_10686</name>
</gene>
<name>A0A239L4X8_9BACT</name>
<feature type="region of interest" description="Disordered" evidence="6">
    <location>
        <begin position="286"/>
        <end position="392"/>
    </location>
</feature>
<dbReference type="PANTHER" id="PTHR34138:SF1">
    <property type="entry name" value="CELL SHAPE-DETERMINING PROTEIN MREC"/>
    <property type="match status" value="1"/>
</dbReference>
<dbReference type="RefSeq" id="WP_089409427.1">
    <property type="nucleotide sequence ID" value="NZ_FZOU01000006.1"/>
</dbReference>
<dbReference type="InterPro" id="IPR055342">
    <property type="entry name" value="MreC_beta-barrel_core"/>
</dbReference>